<name>A0ABU2BWB6_9ACTN</name>
<organism evidence="9 10">
    <name type="scientific">Nocardioides marmoribigeumensis</name>
    <dbReference type="NCBI Taxonomy" id="433649"/>
    <lineage>
        <taxon>Bacteria</taxon>
        <taxon>Bacillati</taxon>
        <taxon>Actinomycetota</taxon>
        <taxon>Actinomycetes</taxon>
        <taxon>Propionibacteriales</taxon>
        <taxon>Nocardioidaceae</taxon>
        <taxon>Nocardioides</taxon>
    </lineage>
</organism>
<dbReference type="PRINTS" id="PR01217">
    <property type="entry name" value="PRICHEXTENSN"/>
</dbReference>
<dbReference type="InterPro" id="IPR051791">
    <property type="entry name" value="Pra-immunoreactive"/>
</dbReference>
<keyword evidence="5 7" id="KW-0472">Membrane</keyword>
<dbReference type="PANTHER" id="PTHR36115:SF9">
    <property type="entry name" value="LMO1584 PROTEIN"/>
    <property type="match status" value="1"/>
</dbReference>
<evidence type="ECO:0000256" key="3">
    <source>
        <dbReference type="ARBA" id="ARBA00022692"/>
    </source>
</evidence>
<evidence type="ECO:0000256" key="1">
    <source>
        <dbReference type="ARBA" id="ARBA00004651"/>
    </source>
</evidence>
<evidence type="ECO:0000256" key="5">
    <source>
        <dbReference type="ARBA" id="ARBA00023136"/>
    </source>
</evidence>
<evidence type="ECO:0000256" key="7">
    <source>
        <dbReference type="SAM" id="Phobius"/>
    </source>
</evidence>
<dbReference type="EMBL" id="JAVDYG010000001">
    <property type="protein sequence ID" value="MDR7362309.1"/>
    <property type="molecule type" value="Genomic_DNA"/>
</dbReference>
<comment type="caution">
    <text evidence="9">The sequence shown here is derived from an EMBL/GenBank/DDBJ whole genome shotgun (WGS) entry which is preliminary data.</text>
</comment>
<evidence type="ECO:0000259" key="8">
    <source>
        <dbReference type="Pfam" id="PF06271"/>
    </source>
</evidence>
<keyword evidence="10" id="KW-1185">Reference proteome</keyword>
<comment type="subcellular location">
    <subcellularLocation>
        <location evidence="1">Cell membrane</location>
        <topology evidence="1">Multi-pass membrane protein</topology>
    </subcellularLocation>
</comment>
<evidence type="ECO:0000313" key="10">
    <source>
        <dbReference type="Proteomes" id="UP001183648"/>
    </source>
</evidence>
<keyword evidence="3 7" id="KW-0812">Transmembrane</keyword>
<dbReference type="Proteomes" id="UP001183648">
    <property type="component" value="Unassembled WGS sequence"/>
</dbReference>
<dbReference type="SUPFAM" id="SSF101447">
    <property type="entry name" value="Formin homology 2 domain (FH2 domain)"/>
    <property type="match status" value="1"/>
</dbReference>
<accession>A0ABU2BWB6</accession>
<proteinExistence type="predicted"/>
<feature type="domain" description="RDD" evidence="8">
    <location>
        <begin position="95"/>
        <end position="246"/>
    </location>
</feature>
<dbReference type="PANTHER" id="PTHR36115">
    <property type="entry name" value="PROLINE-RICH ANTIGEN HOMOLOG-RELATED"/>
    <property type="match status" value="1"/>
</dbReference>
<keyword evidence="2" id="KW-1003">Cell membrane</keyword>
<keyword evidence="4 7" id="KW-1133">Transmembrane helix</keyword>
<evidence type="ECO:0000256" key="6">
    <source>
        <dbReference type="SAM" id="MobiDB-lite"/>
    </source>
</evidence>
<feature type="transmembrane region" description="Helical" evidence="7">
    <location>
        <begin position="140"/>
        <end position="164"/>
    </location>
</feature>
<feature type="transmembrane region" description="Helical" evidence="7">
    <location>
        <begin position="108"/>
        <end position="128"/>
    </location>
</feature>
<reference evidence="9 10" key="1">
    <citation type="submission" date="2023-07" db="EMBL/GenBank/DDBJ databases">
        <title>Sequencing the genomes of 1000 actinobacteria strains.</title>
        <authorList>
            <person name="Klenk H.-P."/>
        </authorList>
    </citation>
    <scope>NUCLEOTIDE SEQUENCE [LARGE SCALE GENOMIC DNA]</scope>
    <source>
        <strain evidence="9 10">DSM 19426</strain>
    </source>
</reference>
<dbReference type="RefSeq" id="WP_310301597.1">
    <property type="nucleotide sequence ID" value="NZ_BAAAPS010000008.1"/>
</dbReference>
<gene>
    <name evidence="9" type="ORF">J2S63_001862</name>
</gene>
<evidence type="ECO:0000256" key="2">
    <source>
        <dbReference type="ARBA" id="ARBA00022475"/>
    </source>
</evidence>
<feature type="compositionally biased region" description="Pro residues" evidence="6">
    <location>
        <begin position="16"/>
        <end position="75"/>
    </location>
</feature>
<evidence type="ECO:0000313" key="9">
    <source>
        <dbReference type="EMBL" id="MDR7362309.1"/>
    </source>
</evidence>
<evidence type="ECO:0000256" key="4">
    <source>
        <dbReference type="ARBA" id="ARBA00022989"/>
    </source>
</evidence>
<feature type="transmembrane region" description="Helical" evidence="7">
    <location>
        <begin position="200"/>
        <end position="232"/>
    </location>
</feature>
<sequence length="255" mass="25795">MSQPPVGPGQPSEPRQNPPSTPTPPGGGQAPPPPPPPPPPPSYGEQPPPSYGDQPPPSAPPTAPSYGEQPPPPPGTAGGWGAGPAGSVTGERPGELLDRFVARLIDHVLLGVVNAIIASILVVSIIGLDAGNGFGMIGSTGGSFAAAALISIIDVAISLGYFAFMDSSQGRTIGKMVMKLRVVGASGGHPTVQESVKRNIWIAFGLAGIIPFLGIVGSLASLVAVILIAVGINKDTVARRPWTDELAGTRVVKEA</sequence>
<dbReference type="InterPro" id="IPR010432">
    <property type="entry name" value="RDD"/>
</dbReference>
<dbReference type="Pfam" id="PF06271">
    <property type="entry name" value="RDD"/>
    <property type="match status" value="1"/>
</dbReference>
<feature type="region of interest" description="Disordered" evidence="6">
    <location>
        <begin position="1"/>
        <end position="90"/>
    </location>
</feature>
<protein>
    <submittedName>
        <fullName evidence="9">RDD family membrane protein YckC</fullName>
    </submittedName>
</protein>